<dbReference type="EMBL" id="QQWG01000002">
    <property type="protein sequence ID" value="RRG24067.1"/>
    <property type="molecule type" value="Genomic_DNA"/>
</dbReference>
<keyword evidence="8" id="KW-0411">Iron-sulfur</keyword>
<dbReference type="CDD" id="cd01335">
    <property type="entry name" value="Radical_SAM"/>
    <property type="match status" value="1"/>
</dbReference>
<comment type="cofactor">
    <cofactor evidence="1">
        <name>[4Fe-4S] cluster</name>
        <dbReference type="ChEBI" id="CHEBI:49883"/>
    </cofactor>
</comment>
<protein>
    <submittedName>
        <fullName evidence="10">Glycyl-radical enzyme activating protein</fullName>
    </submittedName>
</protein>
<dbReference type="NCBIfam" id="TIGR02494">
    <property type="entry name" value="PFLE_PFLC"/>
    <property type="match status" value="1"/>
</dbReference>
<dbReference type="PIRSF" id="PIRSF000371">
    <property type="entry name" value="PFL_act_enz"/>
    <property type="match status" value="1"/>
</dbReference>
<reference evidence="10 11" key="1">
    <citation type="submission" date="2018-07" db="EMBL/GenBank/DDBJ databases">
        <title>Draft genome sequence of Ancylomarina sp. M1P.</title>
        <authorList>
            <person name="Yadav S."/>
            <person name="Villanueva L."/>
            <person name="Damste J.S.S."/>
        </authorList>
    </citation>
    <scope>NUCLEOTIDE SEQUENCE [LARGE SCALE GENOMIC DNA]</scope>
    <source>
        <strain evidence="10 11">M1P</strain>
    </source>
</reference>
<organism evidence="10 11">
    <name type="scientific">Ancylomarina euxinus</name>
    <dbReference type="NCBI Taxonomy" id="2283627"/>
    <lineage>
        <taxon>Bacteria</taxon>
        <taxon>Pseudomonadati</taxon>
        <taxon>Bacteroidota</taxon>
        <taxon>Bacteroidia</taxon>
        <taxon>Marinilabiliales</taxon>
        <taxon>Marinifilaceae</taxon>
        <taxon>Ancylomarina</taxon>
    </lineage>
</organism>
<dbReference type="InterPro" id="IPR058240">
    <property type="entry name" value="rSAM_sf"/>
</dbReference>
<evidence type="ECO:0000256" key="5">
    <source>
        <dbReference type="ARBA" id="ARBA00022723"/>
    </source>
</evidence>
<dbReference type="InterPro" id="IPR013785">
    <property type="entry name" value="Aldolase_TIM"/>
</dbReference>
<keyword evidence="5" id="KW-0479">Metal-binding</keyword>
<dbReference type="Gene3D" id="3.20.20.70">
    <property type="entry name" value="Aldolase class I"/>
    <property type="match status" value="1"/>
</dbReference>
<evidence type="ECO:0000256" key="7">
    <source>
        <dbReference type="ARBA" id="ARBA00023004"/>
    </source>
</evidence>
<evidence type="ECO:0000256" key="6">
    <source>
        <dbReference type="ARBA" id="ARBA00023002"/>
    </source>
</evidence>
<evidence type="ECO:0000256" key="4">
    <source>
        <dbReference type="ARBA" id="ARBA00022691"/>
    </source>
</evidence>
<proteinExistence type="inferred from homology"/>
<keyword evidence="6" id="KW-0560">Oxidoreductase</keyword>
<evidence type="ECO:0000259" key="9">
    <source>
        <dbReference type="PROSITE" id="PS51918"/>
    </source>
</evidence>
<keyword evidence="7" id="KW-0408">Iron</keyword>
<dbReference type="PROSITE" id="PS01087">
    <property type="entry name" value="RADICAL_ACTIVATING"/>
    <property type="match status" value="1"/>
</dbReference>
<gene>
    <name evidence="10" type="ORF">DWB61_02825</name>
</gene>
<dbReference type="InterPro" id="IPR007197">
    <property type="entry name" value="rSAM"/>
</dbReference>
<accession>A0A425Y6D1</accession>
<dbReference type="GO" id="GO:0016491">
    <property type="term" value="F:oxidoreductase activity"/>
    <property type="evidence" value="ECO:0007669"/>
    <property type="project" value="UniProtKB-KW"/>
</dbReference>
<dbReference type="Pfam" id="PF04055">
    <property type="entry name" value="Radical_SAM"/>
    <property type="match status" value="1"/>
</dbReference>
<evidence type="ECO:0000256" key="8">
    <source>
        <dbReference type="ARBA" id="ARBA00023014"/>
    </source>
</evidence>
<comment type="similarity">
    <text evidence="2">Belongs to the organic radical-activating enzymes family.</text>
</comment>
<evidence type="ECO:0000256" key="3">
    <source>
        <dbReference type="ARBA" id="ARBA00022485"/>
    </source>
</evidence>
<sequence>MKIMQAIVFDIKRYAVHDGPGIRTSVFFKGCPLRCVWCHNPESYKAGIESICRNNRLGDVEVAGQAEIGKAYTINQLISEIENDQLFFDESGGGVTFSGGEPLMQIDFLEAILKACKQREIHTALDTTAYAPKDKIDRIVNYVDLFLFDLKHMLDADHLKSTGVSNKLILDNLRYLSEKGKQIIIRFPMIPGFNDSKENINLMLDFLNELPRKPEFHILPYHRTGQDKFRRFGIESTMPDIPSLLEEDTEWVQSIFKESGYKVSVGG</sequence>
<dbReference type="PANTHER" id="PTHR30352:SF4">
    <property type="entry name" value="PYRUVATE FORMATE-LYASE 2-ACTIVATING ENZYME"/>
    <property type="match status" value="1"/>
</dbReference>
<keyword evidence="4" id="KW-0949">S-adenosyl-L-methionine</keyword>
<keyword evidence="11" id="KW-1185">Reference proteome</keyword>
<evidence type="ECO:0000313" key="10">
    <source>
        <dbReference type="EMBL" id="RRG24067.1"/>
    </source>
</evidence>
<dbReference type="GO" id="GO:0051539">
    <property type="term" value="F:4 iron, 4 sulfur cluster binding"/>
    <property type="evidence" value="ECO:0007669"/>
    <property type="project" value="UniProtKB-KW"/>
</dbReference>
<dbReference type="Proteomes" id="UP000285794">
    <property type="component" value="Unassembled WGS sequence"/>
</dbReference>
<dbReference type="SFLD" id="SFLDG01066">
    <property type="entry name" value="organic_radical-activating_enz"/>
    <property type="match status" value="1"/>
</dbReference>
<dbReference type="PROSITE" id="PS51918">
    <property type="entry name" value="RADICAL_SAM"/>
    <property type="match status" value="1"/>
</dbReference>
<dbReference type="AlphaFoldDB" id="A0A425Y6D1"/>
<dbReference type="SUPFAM" id="SSF102114">
    <property type="entry name" value="Radical SAM enzymes"/>
    <property type="match status" value="1"/>
</dbReference>
<dbReference type="InterPro" id="IPR034457">
    <property type="entry name" value="Organic_radical-activating"/>
</dbReference>
<name>A0A425Y6D1_9BACT</name>
<dbReference type="OrthoDB" id="9782387at2"/>
<dbReference type="PANTHER" id="PTHR30352">
    <property type="entry name" value="PYRUVATE FORMATE-LYASE-ACTIVATING ENZYME"/>
    <property type="match status" value="1"/>
</dbReference>
<dbReference type="GO" id="GO:0046872">
    <property type="term" value="F:metal ion binding"/>
    <property type="evidence" value="ECO:0007669"/>
    <property type="project" value="UniProtKB-KW"/>
</dbReference>
<dbReference type="InterPro" id="IPR012839">
    <property type="entry name" value="Organic_radical_activase"/>
</dbReference>
<dbReference type="SFLD" id="SFLDS00029">
    <property type="entry name" value="Radical_SAM"/>
    <property type="match status" value="1"/>
</dbReference>
<feature type="domain" description="Radical SAM core" evidence="9">
    <location>
        <begin position="17"/>
        <end position="262"/>
    </location>
</feature>
<comment type="caution">
    <text evidence="10">The sequence shown here is derived from an EMBL/GenBank/DDBJ whole genome shotgun (WGS) entry which is preliminary data.</text>
</comment>
<dbReference type="InterPro" id="IPR001989">
    <property type="entry name" value="Radical_activat_CS"/>
</dbReference>
<keyword evidence="3" id="KW-0004">4Fe-4S</keyword>
<evidence type="ECO:0000313" key="11">
    <source>
        <dbReference type="Proteomes" id="UP000285794"/>
    </source>
</evidence>
<evidence type="ECO:0000256" key="2">
    <source>
        <dbReference type="ARBA" id="ARBA00009777"/>
    </source>
</evidence>
<evidence type="ECO:0000256" key="1">
    <source>
        <dbReference type="ARBA" id="ARBA00001966"/>
    </source>
</evidence>